<dbReference type="InterPro" id="IPR001867">
    <property type="entry name" value="OmpR/PhoB-type_DNA-bd"/>
</dbReference>
<dbReference type="CDD" id="cd00383">
    <property type="entry name" value="trans_reg_C"/>
    <property type="match status" value="1"/>
</dbReference>
<dbReference type="InterPro" id="IPR036388">
    <property type="entry name" value="WH-like_DNA-bd_sf"/>
</dbReference>
<dbReference type="SMART" id="SM00862">
    <property type="entry name" value="Trans_reg_C"/>
    <property type="match status" value="1"/>
</dbReference>
<accession>A0ABW5NH25</accession>
<dbReference type="InterPro" id="IPR016032">
    <property type="entry name" value="Sig_transdc_resp-reg_C-effctor"/>
</dbReference>
<dbReference type="Gene3D" id="1.10.10.10">
    <property type="entry name" value="Winged helix-like DNA-binding domain superfamily/Winged helix DNA-binding domain"/>
    <property type="match status" value="1"/>
</dbReference>
<dbReference type="PROSITE" id="PS50110">
    <property type="entry name" value="RESPONSE_REGULATORY"/>
    <property type="match status" value="1"/>
</dbReference>
<evidence type="ECO:0000256" key="5">
    <source>
        <dbReference type="ARBA" id="ARBA00023163"/>
    </source>
</evidence>
<keyword evidence="11" id="KW-1185">Reference proteome</keyword>
<gene>
    <name evidence="10" type="ORF">ACFSQ3_00850</name>
</gene>
<protein>
    <submittedName>
        <fullName evidence="10">Response regulator transcription factor</fullName>
    </submittedName>
</protein>
<dbReference type="SUPFAM" id="SSF52172">
    <property type="entry name" value="CheY-like"/>
    <property type="match status" value="1"/>
</dbReference>
<dbReference type="InterPro" id="IPR011006">
    <property type="entry name" value="CheY-like_superfamily"/>
</dbReference>
<dbReference type="InterPro" id="IPR001789">
    <property type="entry name" value="Sig_transdc_resp-reg_receiver"/>
</dbReference>
<evidence type="ECO:0000256" key="1">
    <source>
        <dbReference type="ARBA" id="ARBA00022553"/>
    </source>
</evidence>
<organism evidence="10 11">
    <name type="scientific">Sphingobacterium corticis</name>
    <dbReference type="NCBI Taxonomy" id="1812823"/>
    <lineage>
        <taxon>Bacteria</taxon>
        <taxon>Pseudomonadati</taxon>
        <taxon>Bacteroidota</taxon>
        <taxon>Sphingobacteriia</taxon>
        <taxon>Sphingobacteriales</taxon>
        <taxon>Sphingobacteriaceae</taxon>
        <taxon>Sphingobacterium</taxon>
    </lineage>
</organism>
<dbReference type="PANTHER" id="PTHR48111">
    <property type="entry name" value="REGULATOR OF RPOS"/>
    <property type="match status" value="1"/>
</dbReference>
<reference evidence="11" key="1">
    <citation type="journal article" date="2019" name="Int. J. Syst. Evol. Microbiol.">
        <title>The Global Catalogue of Microorganisms (GCM) 10K type strain sequencing project: providing services to taxonomists for standard genome sequencing and annotation.</title>
        <authorList>
            <consortium name="The Broad Institute Genomics Platform"/>
            <consortium name="The Broad Institute Genome Sequencing Center for Infectious Disease"/>
            <person name="Wu L."/>
            <person name="Ma J."/>
        </authorList>
    </citation>
    <scope>NUCLEOTIDE SEQUENCE [LARGE SCALE GENOMIC DNA]</scope>
    <source>
        <strain evidence="11">KCTC 42248</strain>
    </source>
</reference>
<evidence type="ECO:0000259" key="9">
    <source>
        <dbReference type="PROSITE" id="PS51755"/>
    </source>
</evidence>
<keyword evidence="5" id="KW-0804">Transcription</keyword>
<dbReference type="SMART" id="SM00448">
    <property type="entry name" value="REC"/>
    <property type="match status" value="1"/>
</dbReference>
<evidence type="ECO:0000313" key="10">
    <source>
        <dbReference type="EMBL" id="MFD2597482.1"/>
    </source>
</evidence>
<feature type="domain" description="OmpR/PhoB-type" evidence="9">
    <location>
        <begin position="157"/>
        <end position="254"/>
    </location>
</feature>
<evidence type="ECO:0000313" key="11">
    <source>
        <dbReference type="Proteomes" id="UP001597393"/>
    </source>
</evidence>
<evidence type="ECO:0000256" key="3">
    <source>
        <dbReference type="ARBA" id="ARBA00023015"/>
    </source>
</evidence>
<evidence type="ECO:0000256" key="6">
    <source>
        <dbReference type="PROSITE-ProRule" id="PRU00169"/>
    </source>
</evidence>
<dbReference type="InterPro" id="IPR039420">
    <property type="entry name" value="WalR-like"/>
</dbReference>
<dbReference type="Gene3D" id="3.40.50.2300">
    <property type="match status" value="1"/>
</dbReference>
<dbReference type="Gene3D" id="6.10.250.690">
    <property type="match status" value="1"/>
</dbReference>
<evidence type="ECO:0000256" key="4">
    <source>
        <dbReference type="ARBA" id="ARBA00023125"/>
    </source>
</evidence>
<dbReference type="Pfam" id="PF00486">
    <property type="entry name" value="Trans_reg_C"/>
    <property type="match status" value="1"/>
</dbReference>
<dbReference type="Pfam" id="PF00072">
    <property type="entry name" value="Response_reg"/>
    <property type="match status" value="1"/>
</dbReference>
<dbReference type="RefSeq" id="WP_380866674.1">
    <property type="nucleotide sequence ID" value="NZ_JBHUMA010000003.1"/>
</dbReference>
<dbReference type="PROSITE" id="PS51755">
    <property type="entry name" value="OMPR_PHOB"/>
    <property type="match status" value="1"/>
</dbReference>
<feature type="modified residue" description="4-aspartylphosphate" evidence="6">
    <location>
        <position position="81"/>
    </location>
</feature>
<sequence length="254" mass="29253">MDISYLRNTSLYKCTAMVRRFGSPSLSKIKMQILLVEDDSRISSFLIKGLEELGYSVTLAKTAEAVLDQFVDMPWDLLIVDVMLPKMDGIQLVQTLRYKKIALPILMLSALQTVNDKVAALDSGADDYMTKPFHFAELRSRIQALTRRAGREGVERDNRIDVSDLQIDLNQYLVSRNGETIELSPREFKLFKYLVDHKNIALSRLQILNAVWNIHFDNQTNVVDVYISYLRNKLETEDKKYIYTVKGIGYMLKD</sequence>
<dbReference type="EMBL" id="JBHUMA010000003">
    <property type="protein sequence ID" value="MFD2597482.1"/>
    <property type="molecule type" value="Genomic_DNA"/>
</dbReference>
<keyword evidence="2" id="KW-0902">Two-component regulatory system</keyword>
<evidence type="ECO:0000256" key="2">
    <source>
        <dbReference type="ARBA" id="ARBA00023012"/>
    </source>
</evidence>
<evidence type="ECO:0000256" key="7">
    <source>
        <dbReference type="PROSITE-ProRule" id="PRU01091"/>
    </source>
</evidence>
<dbReference type="SUPFAM" id="SSF46894">
    <property type="entry name" value="C-terminal effector domain of the bipartite response regulators"/>
    <property type="match status" value="1"/>
</dbReference>
<keyword evidence="3" id="KW-0805">Transcription regulation</keyword>
<dbReference type="Proteomes" id="UP001597393">
    <property type="component" value="Unassembled WGS sequence"/>
</dbReference>
<keyword evidence="4 7" id="KW-0238">DNA-binding</keyword>
<feature type="domain" description="Response regulatory" evidence="8">
    <location>
        <begin position="32"/>
        <end position="146"/>
    </location>
</feature>
<evidence type="ECO:0000259" key="8">
    <source>
        <dbReference type="PROSITE" id="PS50110"/>
    </source>
</evidence>
<dbReference type="PANTHER" id="PTHR48111:SF22">
    <property type="entry name" value="REGULATOR OF RPOS"/>
    <property type="match status" value="1"/>
</dbReference>
<feature type="DNA-binding region" description="OmpR/PhoB-type" evidence="7">
    <location>
        <begin position="157"/>
        <end position="254"/>
    </location>
</feature>
<proteinExistence type="predicted"/>
<comment type="caution">
    <text evidence="10">The sequence shown here is derived from an EMBL/GenBank/DDBJ whole genome shotgun (WGS) entry which is preliminary data.</text>
</comment>
<keyword evidence="1 6" id="KW-0597">Phosphoprotein</keyword>
<name>A0ABW5NH25_9SPHI</name>